<dbReference type="InterPro" id="IPR054076">
    <property type="entry name" value="ZUO1-like_ZHD"/>
</dbReference>
<dbReference type="OMA" id="RANHEES"/>
<evidence type="ECO:0000313" key="9">
    <source>
        <dbReference type="Proteomes" id="UP000054270"/>
    </source>
</evidence>
<evidence type="ECO:0000256" key="4">
    <source>
        <dbReference type="PROSITE-ProRule" id="PRU00042"/>
    </source>
</evidence>
<evidence type="ECO:0000259" key="6">
    <source>
        <dbReference type="PROSITE" id="PS50076"/>
    </source>
</evidence>
<dbReference type="GO" id="GO:0005737">
    <property type="term" value="C:cytoplasm"/>
    <property type="evidence" value="ECO:0007669"/>
    <property type="project" value="TreeGrafter"/>
</dbReference>
<evidence type="ECO:0000256" key="1">
    <source>
        <dbReference type="ARBA" id="ARBA00022723"/>
    </source>
</evidence>
<organism evidence="8 9">
    <name type="scientific">Hypholoma sublateritium (strain FD-334 SS-4)</name>
    <dbReference type="NCBI Taxonomy" id="945553"/>
    <lineage>
        <taxon>Eukaryota</taxon>
        <taxon>Fungi</taxon>
        <taxon>Dikarya</taxon>
        <taxon>Basidiomycota</taxon>
        <taxon>Agaricomycotina</taxon>
        <taxon>Agaricomycetes</taxon>
        <taxon>Agaricomycetidae</taxon>
        <taxon>Agaricales</taxon>
        <taxon>Agaricineae</taxon>
        <taxon>Strophariaceae</taxon>
        <taxon>Hypholoma</taxon>
    </lineage>
</organism>
<feature type="region of interest" description="Disordered" evidence="5">
    <location>
        <begin position="531"/>
        <end position="553"/>
    </location>
</feature>
<dbReference type="InterPro" id="IPR051964">
    <property type="entry name" value="Chaperone_stress_response"/>
</dbReference>
<feature type="region of interest" description="Disordered" evidence="5">
    <location>
        <begin position="1"/>
        <end position="21"/>
    </location>
</feature>
<keyword evidence="3" id="KW-0862">Zinc</keyword>
<dbReference type="Gene3D" id="1.10.287.110">
    <property type="entry name" value="DnaJ domain"/>
    <property type="match status" value="1"/>
</dbReference>
<dbReference type="PRINTS" id="PR00625">
    <property type="entry name" value="JDOMAIN"/>
</dbReference>
<dbReference type="InterPro" id="IPR018253">
    <property type="entry name" value="DnaJ_domain_CS"/>
</dbReference>
<evidence type="ECO:0000259" key="7">
    <source>
        <dbReference type="PROSITE" id="PS50157"/>
    </source>
</evidence>
<dbReference type="InterPro" id="IPR036236">
    <property type="entry name" value="Znf_C2H2_sf"/>
</dbReference>
<dbReference type="InterPro" id="IPR001623">
    <property type="entry name" value="DnaJ_domain"/>
</dbReference>
<dbReference type="Pfam" id="PF21884">
    <property type="entry name" value="ZUO1-like_ZHD"/>
    <property type="match status" value="1"/>
</dbReference>
<feature type="compositionally biased region" description="Basic and acidic residues" evidence="5">
    <location>
        <begin position="347"/>
        <end position="356"/>
    </location>
</feature>
<dbReference type="SMART" id="SM00451">
    <property type="entry name" value="ZnF_U1"/>
    <property type="match status" value="1"/>
</dbReference>
<keyword evidence="2 4" id="KW-0863">Zinc-finger</keyword>
<dbReference type="SUPFAM" id="SSF57667">
    <property type="entry name" value="beta-beta-alpha zinc fingers"/>
    <property type="match status" value="1"/>
</dbReference>
<feature type="domain" description="J" evidence="6">
    <location>
        <begin position="23"/>
        <end position="89"/>
    </location>
</feature>
<keyword evidence="1" id="KW-0479">Metal-binding</keyword>
<dbReference type="Pfam" id="PF00226">
    <property type="entry name" value="DnaJ"/>
    <property type="match status" value="1"/>
</dbReference>
<protein>
    <recommendedName>
        <fullName evidence="10">J domain-containing protein</fullName>
    </recommendedName>
</protein>
<evidence type="ECO:0000256" key="3">
    <source>
        <dbReference type="ARBA" id="ARBA00022833"/>
    </source>
</evidence>
<dbReference type="InterPro" id="IPR022755">
    <property type="entry name" value="Znf_C2H2_jaz"/>
</dbReference>
<dbReference type="PROSITE" id="PS00028">
    <property type="entry name" value="ZINC_FINGER_C2H2_1"/>
    <property type="match status" value="2"/>
</dbReference>
<dbReference type="OrthoDB" id="5894at2759"/>
<dbReference type="GO" id="GO:0008270">
    <property type="term" value="F:zinc ion binding"/>
    <property type="evidence" value="ECO:0007669"/>
    <property type="project" value="UniProtKB-KW"/>
</dbReference>
<dbReference type="GO" id="GO:0003676">
    <property type="term" value="F:nucleic acid binding"/>
    <property type="evidence" value="ECO:0007669"/>
    <property type="project" value="InterPro"/>
</dbReference>
<gene>
    <name evidence="8" type="ORF">HYPSUDRAFT_66731</name>
</gene>
<dbReference type="Gene3D" id="3.30.160.60">
    <property type="entry name" value="Classic Zinc Finger"/>
    <property type="match status" value="1"/>
</dbReference>
<dbReference type="Pfam" id="PF12171">
    <property type="entry name" value="zf-C2H2_jaz"/>
    <property type="match status" value="1"/>
</dbReference>
<accession>A0A0D2P2R6</accession>
<dbReference type="CDD" id="cd06257">
    <property type="entry name" value="DnaJ"/>
    <property type="match status" value="1"/>
</dbReference>
<name>A0A0D2P2R6_HYPSF</name>
<evidence type="ECO:0000256" key="5">
    <source>
        <dbReference type="SAM" id="MobiDB-lite"/>
    </source>
</evidence>
<dbReference type="InterPro" id="IPR013087">
    <property type="entry name" value="Znf_C2H2_type"/>
</dbReference>
<dbReference type="SMART" id="SM00355">
    <property type="entry name" value="ZnF_C2H2"/>
    <property type="match status" value="2"/>
</dbReference>
<feature type="domain" description="C2H2-type" evidence="7">
    <location>
        <begin position="321"/>
        <end position="350"/>
    </location>
</feature>
<dbReference type="PANTHER" id="PTHR44029:SF1">
    <property type="entry name" value="DNAJ HOMOLOG SUBFAMILY C MEMBER 21"/>
    <property type="match status" value="1"/>
</dbReference>
<feature type="compositionally biased region" description="Acidic residues" evidence="5">
    <location>
        <begin position="376"/>
        <end position="391"/>
    </location>
</feature>
<dbReference type="SMART" id="SM00271">
    <property type="entry name" value="DnaJ"/>
    <property type="match status" value="1"/>
</dbReference>
<dbReference type="PROSITE" id="PS00636">
    <property type="entry name" value="DNAJ_1"/>
    <property type="match status" value="1"/>
</dbReference>
<evidence type="ECO:0008006" key="10">
    <source>
        <dbReference type="Google" id="ProtNLM"/>
    </source>
</evidence>
<dbReference type="PROSITE" id="PS50076">
    <property type="entry name" value="DNAJ_2"/>
    <property type="match status" value="1"/>
</dbReference>
<evidence type="ECO:0000313" key="8">
    <source>
        <dbReference type="EMBL" id="KJA23016.1"/>
    </source>
</evidence>
<dbReference type="AlphaFoldDB" id="A0A0D2P2R6"/>
<keyword evidence="9" id="KW-1185">Reference proteome</keyword>
<dbReference type="SUPFAM" id="SSF46565">
    <property type="entry name" value="Chaperone J-domain"/>
    <property type="match status" value="1"/>
</dbReference>
<reference evidence="9" key="1">
    <citation type="submission" date="2014-04" db="EMBL/GenBank/DDBJ databases">
        <title>Evolutionary Origins and Diversification of the Mycorrhizal Mutualists.</title>
        <authorList>
            <consortium name="DOE Joint Genome Institute"/>
            <consortium name="Mycorrhizal Genomics Consortium"/>
            <person name="Kohler A."/>
            <person name="Kuo A."/>
            <person name="Nagy L.G."/>
            <person name="Floudas D."/>
            <person name="Copeland A."/>
            <person name="Barry K.W."/>
            <person name="Cichocki N."/>
            <person name="Veneault-Fourrey C."/>
            <person name="LaButti K."/>
            <person name="Lindquist E.A."/>
            <person name="Lipzen A."/>
            <person name="Lundell T."/>
            <person name="Morin E."/>
            <person name="Murat C."/>
            <person name="Riley R."/>
            <person name="Ohm R."/>
            <person name="Sun H."/>
            <person name="Tunlid A."/>
            <person name="Henrissat B."/>
            <person name="Grigoriev I.V."/>
            <person name="Hibbett D.S."/>
            <person name="Martin F."/>
        </authorList>
    </citation>
    <scope>NUCLEOTIDE SEQUENCE [LARGE SCALE GENOMIC DNA]</scope>
    <source>
        <strain evidence="9">FD-334 SS-4</strain>
    </source>
</reference>
<sequence>MGAKESTGRSGQEAADPTPDTLDYYQILEIEEDATADEIKRSFRRLALIHHPDKNHTDTEQATQRFAALQQAYEVLSDEQERAWYDSHRASLVPEPDADTVFDDIRKGANLNARVRDRGLTVRHLARFFDATIWSNFGDGEGSFFSLYRNLFSRLSAEERLFDSPHDYPSFGLSTWKWSTGKQDGTDNPRDFYNAWMNFITEKDFSWMEQWNINEAPERRVRRLMEKDNKKLRDDSRREYNDTIRSLVKFIRKRDPRYKKHQEAQAQLNSAPTALPQKGAAAVRQQVQTTYVEQEWQKVETKPHHADLDWAAAEGDESEEWECVACHKTFRSEAAWDSHERSKKHMKEVEKLRREMEDEDEDLGLDAVAPEPADNAPDEDATVPDESDQEAPLETRSPSPSQPPPSRPVTPDASLDAKALSDIGISSVDPIAPDEATRRKKKTRRPIVDDISEANPRALLDDDGSRAGPVPDAESNDAVEPSKRDKRRARQAKKEAAAASGDVSHKCNVCSQTFPSKTKLFSHITDSGHALAVAEDSDDGSRPQKSKGKKKRR</sequence>
<dbReference type="InterPro" id="IPR036869">
    <property type="entry name" value="J_dom_sf"/>
</dbReference>
<feature type="compositionally biased region" description="Basic residues" evidence="5">
    <location>
        <begin position="544"/>
        <end position="553"/>
    </location>
</feature>
<dbReference type="STRING" id="945553.A0A0D2P2R6"/>
<dbReference type="InterPro" id="IPR003604">
    <property type="entry name" value="Matrin/U1-like-C_Znf_C2H2"/>
</dbReference>
<evidence type="ECO:0000256" key="2">
    <source>
        <dbReference type="ARBA" id="ARBA00022771"/>
    </source>
</evidence>
<dbReference type="PROSITE" id="PS50157">
    <property type="entry name" value="ZINC_FINGER_C2H2_2"/>
    <property type="match status" value="1"/>
</dbReference>
<dbReference type="PANTHER" id="PTHR44029">
    <property type="entry name" value="DNAJ HOMOLOG SUBFAMILY C MEMBER 21"/>
    <property type="match status" value="1"/>
</dbReference>
<feature type="region of interest" description="Disordered" evidence="5">
    <location>
        <begin position="334"/>
        <end position="508"/>
    </location>
</feature>
<proteinExistence type="predicted"/>
<dbReference type="EMBL" id="KN817546">
    <property type="protein sequence ID" value="KJA23016.1"/>
    <property type="molecule type" value="Genomic_DNA"/>
</dbReference>
<dbReference type="Proteomes" id="UP000054270">
    <property type="component" value="Unassembled WGS sequence"/>
</dbReference>